<dbReference type="Proteomes" id="UP000199476">
    <property type="component" value="Unassembled WGS sequence"/>
</dbReference>
<evidence type="ECO:0000256" key="8">
    <source>
        <dbReference type="NCBIfam" id="TIGR00188"/>
    </source>
</evidence>
<dbReference type="STRING" id="321763.SAMN04488692_11559"/>
<protein>
    <recommendedName>
        <fullName evidence="7 8">Ribonuclease P protein component</fullName>
        <shortName evidence="7">RNase P protein</shortName>
        <shortName evidence="7">RNaseP protein</shortName>
        <ecNumber evidence="7 8">3.1.26.5</ecNumber>
    </recommendedName>
    <alternativeName>
        <fullName evidence="7">Protein C5</fullName>
    </alternativeName>
</protein>
<evidence type="ECO:0000256" key="7">
    <source>
        <dbReference type="HAMAP-Rule" id="MF_00227"/>
    </source>
</evidence>
<evidence type="ECO:0000256" key="6">
    <source>
        <dbReference type="ARBA" id="ARBA00022884"/>
    </source>
</evidence>
<dbReference type="InterPro" id="IPR000100">
    <property type="entry name" value="RNase_P"/>
</dbReference>
<evidence type="ECO:0000256" key="3">
    <source>
        <dbReference type="ARBA" id="ARBA00022722"/>
    </source>
</evidence>
<comment type="subunit">
    <text evidence="7">Consists of a catalytic RNA component (M1 or rnpB) and a protein subunit.</text>
</comment>
<dbReference type="EC" id="3.1.26.5" evidence="7 8"/>
<dbReference type="InterPro" id="IPR020568">
    <property type="entry name" value="Ribosomal_Su5_D2-typ_SF"/>
</dbReference>
<dbReference type="Gene3D" id="3.30.230.10">
    <property type="match status" value="1"/>
</dbReference>
<dbReference type="GO" id="GO:0004526">
    <property type="term" value="F:ribonuclease P activity"/>
    <property type="evidence" value="ECO:0007669"/>
    <property type="project" value="UniProtKB-UniRule"/>
</dbReference>
<accession>A0A1G9Q6L8</accession>
<gene>
    <name evidence="7" type="primary">rnpA</name>
    <name evidence="9" type="ORF">SAMN04488692_11559</name>
</gene>
<evidence type="ECO:0000256" key="4">
    <source>
        <dbReference type="ARBA" id="ARBA00022759"/>
    </source>
</evidence>
<proteinExistence type="inferred from homology"/>
<keyword evidence="2 7" id="KW-0819">tRNA processing</keyword>
<dbReference type="PANTHER" id="PTHR33992">
    <property type="entry name" value="RIBONUCLEASE P PROTEIN COMPONENT"/>
    <property type="match status" value="1"/>
</dbReference>
<evidence type="ECO:0000313" key="10">
    <source>
        <dbReference type="Proteomes" id="UP000199476"/>
    </source>
</evidence>
<dbReference type="HAMAP" id="MF_00227">
    <property type="entry name" value="RNase_P"/>
    <property type="match status" value="1"/>
</dbReference>
<dbReference type="EMBL" id="FNGO01000015">
    <property type="protein sequence ID" value="SDM06391.1"/>
    <property type="molecule type" value="Genomic_DNA"/>
</dbReference>
<dbReference type="GO" id="GO:0030677">
    <property type="term" value="C:ribonuclease P complex"/>
    <property type="evidence" value="ECO:0007669"/>
    <property type="project" value="TreeGrafter"/>
</dbReference>
<dbReference type="NCBIfam" id="TIGR00188">
    <property type="entry name" value="rnpA"/>
    <property type="match status" value="1"/>
</dbReference>
<keyword evidence="4 7" id="KW-0255">Endonuclease</keyword>
<dbReference type="GO" id="GO:0000049">
    <property type="term" value="F:tRNA binding"/>
    <property type="evidence" value="ECO:0007669"/>
    <property type="project" value="UniProtKB-UniRule"/>
</dbReference>
<dbReference type="GO" id="GO:0042781">
    <property type="term" value="F:3'-tRNA processing endoribonuclease activity"/>
    <property type="evidence" value="ECO:0007669"/>
    <property type="project" value="TreeGrafter"/>
</dbReference>
<evidence type="ECO:0000313" key="9">
    <source>
        <dbReference type="EMBL" id="SDM06391.1"/>
    </source>
</evidence>
<dbReference type="Pfam" id="PF00825">
    <property type="entry name" value="Ribonuclease_P"/>
    <property type="match status" value="1"/>
</dbReference>
<dbReference type="GO" id="GO:0001682">
    <property type="term" value="P:tRNA 5'-leader removal"/>
    <property type="evidence" value="ECO:0007669"/>
    <property type="project" value="UniProtKB-UniRule"/>
</dbReference>
<evidence type="ECO:0000256" key="2">
    <source>
        <dbReference type="ARBA" id="ARBA00022694"/>
    </source>
</evidence>
<reference evidence="9 10" key="1">
    <citation type="submission" date="2016-10" db="EMBL/GenBank/DDBJ databases">
        <authorList>
            <person name="de Groot N.N."/>
        </authorList>
    </citation>
    <scope>NUCLEOTIDE SEQUENCE [LARGE SCALE GENOMIC DNA]</scope>
    <source>
        <strain evidence="9 10">SLAS-1</strain>
    </source>
</reference>
<keyword evidence="6 7" id="KW-0694">RNA-binding</keyword>
<comment type="function">
    <text evidence="1 7">RNaseP catalyzes the removal of the 5'-leader sequence from pre-tRNA to produce the mature 5'-terminus. It can also cleave other RNA substrates such as 4.5S RNA. The protein component plays an auxiliary but essential role in vivo by binding to the 5'-leader sequence and broadening the substrate specificity of the ribozyme.</text>
</comment>
<organism evidence="9 10">
    <name type="scientific">Halarsenatibacter silvermanii</name>
    <dbReference type="NCBI Taxonomy" id="321763"/>
    <lineage>
        <taxon>Bacteria</taxon>
        <taxon>Bacillati</taxon>
        <taxon>Bacillota</taxon>
        <taxon>Clostridia</taxon>
        <taxon>Halanaerobiales</taxon>
        <taxon>Halarsenatibacteraceae</taxon>
        <taxon>Halarsenatibacter</taxon>
    </lineage>
</organism>
<name>A0A1G9Q6L8_9FIRM</name>
<dbReference type="PANTHER" id="PTHR33992:SF1">
    <property type="entry name" value="RIBONUCLEASE P PROTEIN COMPONENT"/>
    <property type="match status" value="1"/>
</dbReference>
<keyword evidence="3 7" id="KW-0540">Nuclease</keyword>
<sequence length="132" mass="15719">MTYNLYCIDLLQEVWGESEIIESLKKDSEFRRVYEEGRSTASSYLVLFWLKKGSDNNRFGFTVSKKVGTAVTRNKIKRRLKEIVRRWLSHLLKPGYDMVIIARPWVKSLNFYEIKQDLKKLFQEADLFTDRS</sequence>
<comment type="similarity">
    <text evidence="7">Belongs to the RnpA family.</text>
</comment>
<evidence type="ECO:0000256" key="5">
    <source>
        <dbReference type="ARBA" id="ARBA00022801"/>
    </source>
</evidence>
<comment type="catalytic activity">
    <reaction evidence="7">
        <text>Endonucleolytic cleavage of RNA, removing 5'-extranucleotides from tRNA precursor.</text>
        <dbReference type="EC" id="3.1.26.5"/>
    </reaction>
</comment>
<dbReference type="InterPro" id="IPR020539">
    <property type="entry name" value="RNase_P_CS"/>
</dbReference>
<evidence type="ECO:0000256" key="1">
    <source>
        <dbReference type="ARBA" id="ARBA00002663"/>
    </source>
</evidence>
<dbReference type="PROSITE" id="PS00648">
    <property type="entry name" value="RIBONUCLEASE_P"/>
    <property type="match status" value="1"/>
</dbReference>
<dbReference type="SUPFAM" id="SSF54211">
    <property type="entry name" value="Ribosomal protein S5 domain 2-like"/>
    <property type="match status" value="1"/>
</dbReference>
<keyword evidence="5 7" id="KW-0378">Hydrolase</keyword>
<dbReference type="RefSeq" id="WP_234985571.1">
    <property type="nucleotide sequence ID" value="NZ_FNGO01000015.1"/>
</dbReference>
<dbReference type="AlphaFoldDB" id="A0A1G9Q6L8"/>
<dbReference type="InterPro" id="IPR014721">
    <property type="entry name" value="Ribsml_uS5_D2-typ_fold_subgr"/>
</dbReference>
<keyword evidence="10" id="KW-1185">Reference proteome</keyword>